<accession>A0A2U8VZL6</accession>
<sequence length="74" mass="7493">MRLAGHHQSDHEVGGGVEGAVGVATAGAVYEADGGLADHGPILPVGTKVVVEIPDARSPAAARARPLITLWSME</sequence>
<gene>
    <name evidence="1" type="ORF">DK427_08055</name>
</gene>
<dbReference type="Pfam" id="PF05489">
    <property type="entry name" value="Phage_tail_X"/>
    <property type="match status" value="1"/>
</dbReference>
<protein>
    <submittedName>
        <fullName evidence="1">Phage tail protein</fullName>
    </submittedName>
</protein>
<organism evidence="1 2">
    <name type="scientific">Methylobacterium radiodurans</name>
    <dbReference type="NCBI Taxonomy" id="2202828"/>
    <lineage>
        <taxon>Bacteria</taxon>
        <taxon>Pseudomonadati</taxon>
        <taxon>Pseudomonadota</taxon>
        <taxon>Alphaproteobacteria</taxon>
        <taxon>Hyphomicrobiales</taxon>
        <taxon>Methylobacteriaceae</taxon>
        <taxon>Methylobacterium</taxon>
    </lineage>
</organism>
<evidence type="ECO:0000313" key="2">
    <source>
        <dbReference type="Proteomes" id="UP000246058"/>
    </source>
</evidence>
<name>A0A2U8VZL6_9HYPH</name>
<reference evidence="1 2" key="1">
    <citation type="submission" date="2018-05" db="EMBL/GenBank/DDBJ databases">
        <title>Complete Genome Sequence of Methylobacterium sp. 17Sr1-43.</title>
        <authorList>
            <person name="Srinivasan S."/>
        </authorList>
    </citation>
    <scope>NUCLEOTIDE SEQUENCE [LARGE SCALE GENOMIC DNA]</scope>
    <source>
        <strain evidence="1 2">17Sr1-43</strain>
    </source>
</reference>
<dbReference type="Proteomes" id="UP000246058">
    <property type="component" value="Chromosome"/>
</dbReference>
<keyword evidence="2" id="KW-1185">Reference proteome</keyword>
<dbReference type="AlphaFoldDB" id="A0A2U8VZL6"/>
<proteinExistence type="predicted"/>
<dbReference type="KEGG" id="meti:DK427_08055"/>
<evidence type="ECO:0000313" key="1">
    <source>
        <dbReference type="EMBL" id="AWN38908.1"/>
    </source>
</evidence>
<dbReference type="InterPro" id="IPR008861">
    <property type="entry name" value="GpX-like"/>
</dbReference>
<dbReference type="EMBL" id="CP029551">
    <property type="protein sequence ID" value="AWN38908.1"/>
    <property type="molecule type" value="Genomic_DNA"/>
</dbReference>